<feature type="domain" description="ABC transporter" evidence="10">
    <location>
        <begin position="335"/>
        <end position="569"/>
    </location>
</feature>
<evidence type="ECO:0000256" key="7">
    <source>
        <dbReference type="ARBA" id="ARBA00022989"/>
    </source>
</evidence>
<dbReference type="CDD" id="cd18552">
    <property type="entry name" value="ABC_6TM_MsbA_like"/>
    <property type="match status" value="1"/>
</dbReference>
<dbReference type="RefSeq" id="WP_004573146.1">
    <property type="nucleotide sequence ID" value="NZ_AFGF01000050.1"/>
</dbReference>
<dbReference type="PROSITE" id="PS50893">
    <property type="entry name" value="ABC_TRANSPORTER_2"/>
    <property type="match status" value="1"/>
</dbReference>
<dbReference type="InterPro" id="IPR027417">
    <property type="entry name" value="P-loop_NTPase"/>
</dbReference>
<name>F7NGY3_9FIRM</name>
<dbReference type="Gene3D" id="1.20.1560.10">
    <property type="entry name" value="ABC transporter type 1, transmembrane domain"/>
    <property type="match status" value="1"/>
</dbReference>
<evidence type="ECO:0000256" key="4">
    <source>
        <dbReference type="ARBA" id="ARBA00022692"/>
    </source>
</evidence>
<keyword evidence="4 9" id="KW-0812">Transmembrane</keyword>
<dbReference type="PANTHER" id="PTHR43394:SF1">
    <property type="entry name" value="ATP-BINDING CASSETTE SUB-FAMILY B MEMBER 10, MITOCHONDRIAL"/>
    <property type="match status" value="1"/>
</dbReference>
<evidence type="ECO:0000256" key="1">
    <source>
        <dbReference type="ARBA" id="ARBA00004651"/>
    </source>
</evidence>
<dbReference type="Proteomes" id="UP000003240">
    <property type="component" value="Unassembled WGS sequence"/>
</dbReference>
<keyword evidence="5" id="KW-0547">Nucleotide-binding</keyword>
<feature type="domain" description="ABC transmembrane type-1" evidence="11">
    <location>
        <begin position="21"/>
        <end position="301"/>
    </location>
</feature>
<dbReference type="CDD" id="cd03251">
    <property type="entry name" value="ABCC_MsbA"/>
    <property type="match status" value="1"/>
</dbReference>
<comment type="subcellular location">
    <subcellularLocation>
        <location evidence="1">Cell membrane</location>
        <topology evidence="1">Multi-pass membrane protein</topology>
    </subcellularLocation>
</comment>
<comment type="caution">
    <text evidence="12">The sequence shown here is derived from an EMBL/GenBank/DDBJ whole genome shotgun (WGS) entry which is preliminary data.</text>
</comment>
<dbReference type="InterPro" id="IPR036640">
    <property type="entry name" value="ABC1_TM_sf"/>
</dbReference>
<dbReference type="InterPro" id="IPR003439">
    <property type="entry name" value="ABC_transporter-like_ATP-bd"/>
</dbReference>
<dbReference type="OrthoDB" id="9762517at2"/>
<dbReference type="PANTHER" id="PTHR43394">
    <property type="entry name" value="ATP-DEPENDENT PERMEASE MDL1, MITOCHONDRIAL"/>
    <property type="match status" value="1"/>
</dbReference>
<feature type="transmembrane region" description="Helical" evidence="9">
    <location>
        <begin position="137"/>
        <end position="154"/>
    </location>
</feature>
<keyword evidence="8 9" id="KW-0472">Membrane</keyword>
<keyword evidence="3" id="KW-1003">Cell membrane</keyword>
<evidence type="ECO:0000256" key="2">
    <source>
        <dbReference type="ARBA" id="ARBA00022448"/>
    </source>
</evidence>
<dbReference type="GO" id="GO:0005524">
    <property type="term" value="F:ATP binding"/>
    <property type="evidence" value="ECO:0007669"/>
    <property type="project" value="UniProtKB-KW"/>
</dbReference>
<dbReference type="GO" id="GO:0005886">
    <property type="term" value="C:plasma membrane"/>
    <property type="evidence" value="ECO:0007669"/>
    <property type="project" value="UniProtKB-SubCell"/>
</dbReference>
<sequence length="573" mass="63263">MRIYVRIAYYIKPYSLAIASALVCTILASAVNLYLPKIIGDVIDEVLATKDVAALNLIAVTVIALIVLQGISMYGQTYLMAYSSQKIIIDIRRDLYQHLQKLSMLFFEKRPIGTIMSYITNDVAALQTALVNNVIDFVNHSVTLVGSVILLLYIDWKLSLLMFISFPLILYTINVSGHKMRIKSRTLQERAADITAFLQETISAVGVIKSFSRESYELERFDFENKRNFQAHMKIVQVMAVITPIINILSTIGITAIIWFGGHEVINGNLTSGALISFLVYVINLPAPVKRLSNVYADIQRALAAAQRIFEVLDIEPEVKDSGGAKELPPVDGYVAFNNVSFEYNPGKPVLANISFEARPGELMAIVGPSGAGKTTVVNLIPRFYNPEDGSICIDGININTVTLQSLRGQIGIVPQETILFGGTIYQNILYGNLEASQAEVIAAAKMANAHNFIMEMPEAYETSIGERGAQLSGGQRQRIAIARAVLKNPRILILDEATSALDTESELLVQQALDRLMTGRTSFVIAHRLSTVQRANLIIVMEKGRIVERGDHEALVKAGGLYSKLYRIQFSQ</sequence>
<feature type="transmembrane region" description="Helical" evidence="9">
    <location>
        <begin position="266"/>
        <end position="283"/>
    </location>
</feature>
<keyword evidence="6" id="KW-0067">ATP-binding</keyword>
<dbReference type="InterPro" id="IPR017871">
    <property type="entry name" value="ABC_transporter-like_CS"/>
</dbReference>
<evidence type="ECO:0000256" key="5">
    <source>
        <dbReference type="ARBA" id="ARBA00022741"/>
    </source>
</evidence>
<dbReference type="Pfam" id="PF00664">
    <property type="entry name" value="ABC_membrane"/>
    <property type="match status" value="1"/>
</dbReference>
<dbReference type="FunFam" id="3.40.50.300:FF:000218">
    <property type="entry name" value="Multidrug ABC transporter ATP-binding protein"/>
    <property type="match status" value="1"/>
</dbReference>
<dbReference type="STRING" id="1009370.ALO_06623"/>
<dbReference type="PROSITE" id="PS00211">
    <property type="entry name" value="ABC_TRANSPORTER_1"/>
    <property type="match status" value="1"/>
</dbReference>
<keyword evidence="7 9" id="KW-1133">Transmembrane helix</keyword>
<dbReference type="eggNOG" id="COG1132">
    <property type="taxonomic scope" value="Bacteria"/>
</dbReference>
<dbReference type="Gene3D" id="3.40.50.300">
    <property type="entry name" value="P-loop containing nucleotide triphosphate hydrolases"/>
    <property type="match status" value="1"/>
</dbReference>
<evidence type="ECO:0000259" key="11">
    <source>
        <dbReference type="PROSITE" id="PS50929"/>
    </source>
</evidence>
<organism evidence="12 13">
    <name type="scientific">Acetonema longum DSM 6540</name>
    <dbReference type="NCBI Taxonomy" id="1009370"/>
    <lineage>
        <taxon>Bacteria</taxon>
        <taxon>Bacillati</taxon>
        <taxon>Bacillota</taxon>
        <taxon>Negativicutes</taxon>
        <taxon>Acetonemataceae</taxon>
        <taxon>Acetonema</taxon>
    </lineage>
</organism>
<evidence type="ECO:0000256" key="3">
    <source>
        <dbReference type="ARBA" id="ARBA00022475"/>
    </source>
</evidence>
<dbReference type="InterPro" id="IPR003593">
    <property type="entry name" value="AAA+_ATPase"/>
</dbReference>
<evidence type="ECO:0000256" key="8">
    <source>
        <dbReference type="ARBA" id="ARBA00023136"/>
    </source>
</evidence>
<protein>
    <submittedName>
        <fullName evidence="12">ABC transporter</fullName>
    </submittedName>
</protein>
<proteinExistence type="predicted"/>
<dbReference type="Pfam" id="PF00005">
    <property type="entry name" value="ABC_tran"/>
    <property type="match status" value="1"/>
</dbReference>
<dbReference type="SUPFAM" id="SSF90123">
    <property type="entry name" value="ABC transporter transmembrane region"/>
    <property type="match status" value="1"/>
</dbReference>
<feature type="transmembrane region" description="Helical" evidence="9">
    <location>
        <begin position="235"/>
        <end position="260"/>
    </location>
</feature>
<evidence type="ECO:0000259" key="10">
    <source>
        <dbReference type="PROSITE" id="PS50893"/>
    </source>
</evidence>
<dbReference type="EMBL" id="AFGF01000050">
    <property type="protein sequence ID" value="EGO64714.1"/>
    <property type="molecule type" value="Genomic_DNA"/>
</dbReference>
<dbReference type="GO" id="GO:0015421">
    <property type="term" value="F:ABC-type oligopeptide transporter activity"/>
    <property type="evidence" value="ECO:0007669"/>
    <property type="project" value="TreeGrafter"/>
</dbReference>
<gene>
    <name evidence="12" type="ORF">ALO_06623</name>
</gene>
<evidence type="ECO:0000256" key="6">
    <source>
        <dbReference type="ARBA" id="ARBA00022840"/>
    </source>
</evidence>
<keyword evidence="2" id="KW-0813">Transport</keyword>
<evidence type="ECO:0000313" key="13">
    <source>
        <dbReference type="Proteomes" id="UP000003240"/>
    </source>
</evidence>
<dbReference type="AlphaFoldDB" id="F7NGY3"/>
<dbReference type="InterPro" id="IPR011527">
    <property type="entry name" value="ABC1_TM_dom"/>
</dbReference>
<accession>F7NGY3</accession>
<dbReference type="SMART" id="SM00382">
    <property type="entry name" value="AAA"/>
    <property type="match status" value="1"/>
</dbReference>
<evidence type="ECO:0000256" key="9">
    <source>
        <dbReference type="SAM" id="Phobius"/>
    </source>
</evidence>
<dbReference type="PROSITE" id="PS50929">
    <property type="entry name" value="ABC_TM1F"/>
    <property type="match status" value="1"/>
</dbReference>
<dbReference type="SUPFAM" id="SSF52540">
    <property type="entry name" value="P-loop containing nucleoside triphosphate hydrolases"/>
    <property type="match status" value="1"/>
</dbReference>
<dbReference type="GO" id="GO:0016887">
    <property type="term" value="F:ATP hydrolysis activity"/>
    <property type="evidence" value="ECO:0007669"/>
    <property type="project" value="InterPro"/>
</dbReference>
<dbReference type="InterPro" id="IPR039421">
    <property type="entry name" value="Type_1_exporter"/>
</dbReference>
<evidence type="ECO:0000313" key="12">
    <source>
        <dbReference type="EMBL" id="EGO64714.1"/>
    </source>
</evidence>
<feature type="transmembrane region" description="Helical" evidence="9">
    <location>
        <begin position="54"/>
        <end position="75"/>
    </location>
</feature>
<reference evidence="12 13" key="1">
    <citation type="journal article" date="2011" name="EMBO J.">
        <title>Structural diversity of bacterial flagellar motors.</title>
        <authorList>
            <person name="Chen S."/>
            <person name="Beeby M."/>
            <person name="Murphy G.E."/>
            <person name="Leadbetter J.R."/>
            <person name="Hendrixson D.R."/>
            <person name="Briegel A."/>
            <person name="Li Z."/>
            <person name="Shi J."/>
            <person name="Tocheva E.I."/>
            <person name="Muller A."/>
            <person name="Dobro M.J."/>
            <person name="Jensen G.J."/>
        </authorList>
    </citation>
    <scope>NUCLEOTIDE SEQUENCE [LARGE SCALE GENOMIC DNA]</scope>
    <source>
        <strain evidence="12 13">DSM 6540</strain>
    </source>
</reference>
<dbReference type="FunFam" id="1.20.1560.10:FF:000011">
    <property type="entry name" value="Multidrug ABC transporter ATP-binding protein"/>
    <property type="match status" value="1"/>
</dbReference>
<keyword evidence="13" id="KW-1185">Reference proteome</keyword>
<feature type="transmembrane region" description="Helical" evidence="9">
    <location>
        <begin position="160"/>
        <end position="177"/>
    </location>
</feature>